<sequence length="1228" mass="139768">MQLIDQDISKRGNMTKRLANLYATMKKNGDLYHANKLRDLYKKNQSGRLSISFCGHFSAGKSSLLNRLIEEAVLPSSPIPTSGNLVRLMHGEPKAKVYTSDGQTVLFPAPYDIDDIQTFCKDTAGVTAIDIHVGERLPESVELIDTPGVDSTDDAHQRATADALHLADYVIYVTDYNHVQSTVNFQFMERLTKLGKPFYLVVNQIDKHNDQELSFAAFKEQVNNALHTWQLQPEKIFYVSLRNDQLNINEFDQLLVSLQKLLGGCVHPSEAGTQKTLSDIIEEHEGWLRERLESDLHGFNMTELPDRSLLHDIEGDLAYLKDTLLAFDQSEKAWLEATSEQIKKTIRSAILMPYETREHAKRYLESCQNNFKTGLFSSKKKIEKEQSLRLNLFHEDIVKRAQTMEWNVRDVLVKACKEIPELNESDYAEAYGLALDIKPEELTALVQSGAETTGQYVLKYADNVSDYLKKRMAKQVTAFLESLSAKVKAVFVSKKADIKGQYDHKAYQADQLKQVFDLELYYQERIAEAHLLLESDVWDPEYTEEAVLLIEKDIETDQKERQTISIKESRLLTRKTKQKEHDTNGQEAVQTHTEPDRQSHSEKQSWSDILENAADMIDKLHGFSDTALQLKRRARRMTNNAFTIALFGAFSAGKTSFANALLGDKVLPVSPNPTTAVINKIMPAEPNHPHGSVEVKVKPAKDLLNDVNYSLSFFEMKADGLDEVTSVVEKLAAKKGTPQEKLHKTFLTAVVNGLSYFNDCLGTTLEMDLSQAHDAIANEEKSCFIESVTTYYDCPFTKTGVILVDTPGADSINARHTDVAFDYIKNADAILFVTYFNHAFSRADKEFLLQLGRVKDSFAMDKMFFIVNAIDLATTTSEKQQVIDYVENNLVTFGIRKPRLYGISSLLALENQTQGKKADEDVSGMAAFMKDWTHFSVYDLLYQTAKIGFSDIQKTLNQTSRMIENMQLNEDEKKQRKDELAASFVNIKEAAASEKPDLKITAITQQIDELFYYVKKRVIQRYSDEFATFFNPALFQDKGQSFNKILSRSLNECISFLSFDIDQELRATFLRIEAFIKIQYQAHTNEINNLISGLFPEWADKEQDVIKMDSADITSHLESIDTDQMKSVFKHFKSPKQFFEKRGNALMKEDLKDHLDEPISRILEINKKTAENHYSLLYKNIHKAITDNLIEECQHDIGHQIDVLTAKDYDIKTLTAVNSELKILLENT</sequence>
<dbReference type="PANTHER" id="PTHR10465:SF0">
    <property type="entry name" value="SARCALUMENIN"/>
    <property type="match status" value="1"/>
</dbReference>
<dbReference type="SUPFAM" id="SSF52540">
    <property type="entry name" value="P-loop containing nucleoside triphosphate hydrolases"/>
    <property type="match status" value="2"/>
</dbReference>
<comment type="caution">
    <text evidence="9">The sequence shown here is derived from an EMBL/GenBank/DDBJ whole genome shotgun (WGS) entry which is preliminary data.</text>
</comment>
<dbReference type="GO" id="GO:0003924">
    <property type="term" value="F:GTPase activity"/>
    <property type="evidence" value="ECO:0007669"/>
    <property type="project" value="InterPro"/>
</dbReference>
<dbReference type="OrthoDB" id="5477114at2"/>
<evidence type="ECO:0000256" key="1">
    <source>
        <dbReference type="ARBA" id="ARBA00004370"/>
    </source>
</evidence>
<evidence type="ECO:0000256" key="7">
    <source>
        <dbReference type="SAM" id="MobiDB-lite"/>
    </source>
</evidence>
<dbReference type="CDD" id="cd09912">
    <property type="entry name" value="DLP_2"/>
    <property type="match status" value="2"/>
</dbReference>
<feature type="compositionally biased region" description="Basic and acidic residues" evidence="7">
    <location>
        <begin position="593"/>
        <end position="605"/>
    </location>
</feature>
<feature type="domain" description="Dynamin N-terminal" evidence="8">
    <location>
        <begin position="644"/>
        <end position="869"/>
    </location>
</feature>
<dbReference type="Pfam" id="PF00350">
    <property type="entry name" value="Dynamin_N"/>
    <property type="match status" value="2"/>
</dbReference>
<reference evidence="9 10" key="1">
    <citation type="submission" date="2019-03" db="EMBL/GenBank/DDBJ databases">
        <title>Genomic Encyclopedia of Type Strains, Phase IV (KMG-IV): sequencing the most valuable type-strain genomes for metagenomic binning, comparative biology and taxonomic classification.</title>
        <authorList>
            <person name="Goeker M."/>
        </authorList>
    </citation>
    <scope>NUCLEOTIDE SEQUENCE [LARGE SCALE GENOMIC DNA]</scope>
    <source>
        <strain evidence="9 10">DSM 19377</strain>
    </source>
</reference>
<keyword evidence="4" id="KW-0342">GTP-binding</keyword>
<dbReference type="GO" id="GO:0005525">
    <property type="term" value="F:GTP binding"/>
    <property type="evidence" value="ECO:0007669"/>
    <property type="project" value="UniProtKB-KW"/>
</dbReference>
<name>A0A4R2NZ80_9BACL</name>
<dbReference type="PANTHER" id="PTHR10465">
    <property type="entry name" value="TRANSMEMBRANE GTPASE FZO1"/>
    <property type="match status" value="1"/>
</dbReference>
<dbReference type="Gene3D" id="3.40.50.300">
    <property type="entry name" value="P-loop containing nucleotide triphosphate hydrolases"/>
    <property type="match status" value="2"/>
</dbReference>
<evidence type="ECO:0000313" key="10">
    <source>
        <dbReference type="Proteomes" id="UP000295416"/>
    </source>
</evidence>
<protein>
    <submittedName>
        <fullName evidence="9">Small GTP-binding protein</fullName>
    </submittedName>
</protein>
<dbReference type="InterPro" id="IPR045063">
    <property type="entry name" value="Dynamin_N"/>
</dbReference>
<evidence type="ECO:0000256" key="3">
    <source>
        <dbReference type="ARBA" id="ARBA00022801"/>
    </source>
</evidence>
<keyword evidence="2" id="KW-0547">Nucleotide-binding</keyword>
<feature type="coiled-coil region" evidence="6">
    <location>
        <begin position="956"/>
        <end position="983"/>
    </location>
</feature>
<organism evidence="9 10">
    <name type="scientific">Scopulibacillus darangshiensis</name>
    <dbReference type="NCBI Taxonomy" id="442528"/>
    <lineage>
        <taxon>Bacteria</taxon>
        <taxon>Bacillati</taxon>
        <taxon>Bacillota</taxon>
        <taxon>Bacilli</taxon>
        <taxon>Bacillales</taxon>
        <taxon>Sporolactobacillaceae</taxon>
        <taxon>Scopulibacillus</taxon>
    </lineage>
</organism>
<dbReference type="RefSeq" id="WP_132746525.1">
    <property type="nucleotide sequence ID" value="NZ_SLXK01000018.1"/>
</dbReference>
<evidence type="ECO:0000313" key="9">
    <source>
        <dbReference type="EMBL" id="TCP27048.1"/>
    </source>
</evidence>
<dbReference type="InterPro" id="IPR027417">
    <property type="entry name" value="P-loop_NTPase"/>
</dbReference>
<keyword evidence="10" id="KW-1185">Reference proteome</keyword>
<feature type="domain" description="Dynamin N-terminal" evidence="8">
    <location>
        <begin position="51"/>
        <end position="204"/>
    </location>
</feature>
<evidence type="ECO:0000256" key="2">
    <source>
        <dbReference type="ARBA" id="ARBA00022741"/>
    </source>
</evidence>
<evidence type="ECO:0000256" key="6">
    <source>
        <dbReference type="SAM" id="Coils"/>
    </source>
</evidence>
<evidence type="ECO:0000256" key="4">
    <source>
        <dbReference type="ARBA" id="ARBA00023134"/>
    </source>
</evidence>
<evidence type="ECO:0000256" key="5">
    <source>
        <dbReference type="ARBA" id="ARBA00023136"/>
    </source>
</evidence>
<evidence type="ECO:0000259" key="8">
    <source>
        <dbReference type="Pfam" id="PF00350"/>
    </source>
</evidence>
<dbReference type="Proteomes" id="UP000295416">
    <property type="component" value="Unassembled WGS sequence"/>
</dbReference>
<keyword evidence="5" id="KW-0472">Membrane</keyword>
<dbReference type="GO" id="GO:0016020">
    <property type="term" value="C:membrane"/>
    <property type="evidence" value="ECO:0007669"/>
    <property type="project" value="UniProtKB-SubCell"/>
</dbReference>
<gene>
    <name evidence="9" type="ORF">EV207_11826</name>
</gene>
<dbReference type="InterPro" id="IPR027094">
    <property type="entry name" value="Mitofusin_fam"/>
</dbReference>
<feature type="region of interest" description="Disordered" evidence="7">
    <location>
        <begin position="572"/>
        <end position="605"/>
    </location>
</feature>
<accession>A0A4R2NZ80</accession>
<proteinExistence type="predicted"/>
<keyword evidence="3" id="KW-0378">Hydrolase</keyword>
<dbReference type="AlphaFoldDB" id="A0A4R2NZ80"/>
<dbReference type="EMBL" id="SLXK01000018">
    <property type="protein sequence ID" value="TCP27048.1"/>
    <property type="molecule type" value="Genomic_DNA"/>
</dbReference>
<keyword evidence="6" id="KW-0175">Coiled coil</keyword>
<comment type="subcellular location">
    <subcellularLocation>
        <location evidence="1">Membrane</location>
    </subcellularLocation>
</comment>